<dbReference type="PANTHER" id="PTHR23026">
    <property type="entry name" value="NADPH NITROREDUCTASE"/>
    <property type="match status" value="1"/>
</dbReference>
<reference evidence="6" key="1">
    <citation type="journal article" date="2019" name="Int. J. Syst. Evol. Microbiol.">
        <title>The Global Catalogue of Microorganisms (GCM) 10K type strain sequencing project: providing services to taxonomists for standard genome sequencing and annotation.</title>
        <authorList>
            <consortium name="The Broad Institute Genomics Platform"/>
            <consortium name="The Broad Institute Genome Sequencing Center for Infectious Disease"/>
            <person name="Wu L."/>
            <person name="Ma J."/>
        </authorList>
    </citation>
    <scope>NUCLEOTIDE SEQUENCE [LARGE SCALE GENOMIC DNA]</scope>
    <source>
        <strain evidence="6">CCUG 64793</strain>
    </source>
</reference>
<dbReference type="InterPro" id="IPR050627">
    <property type="entry name" value="Nitroreductase/BluB"/>
</dbReference>
<dbReference type="RefSeq" id="WP_380744503.1">
    <property type="nucleotide sequence ID" value="NZ_JBHTLI010000001.1"/>
</dbReference>
<dbReference type="SUPFAM" id="SSF55469">
    <property type="entry name" value="FMN-dependent nitroreductase-like"/>
    <property type="match status" value="1"/>
</dbReference>
<keyword evidence="1" id="KW-0285">Flavoprotein</keyword>
<evidence type="ECO:0000256" key="3">
    <source>
        <dbReference type="ARBA" id="ARBA00023002"/>
    </source>
</evidence>
<evidence type="ECO:0000256" key="2">
    <source>
        <dbReference type="ARBA" id="ARBA00022643"/>
    </source>
</evidence>
<dbReference type="Gene3D" id="3.40.109.10">
    <property type="entry name" value="NADH Oxidase"/>
    <property type="match status" value="1"/>
</dbReference>
<evidence type="ECO:0000256" key="1">
    <source>
        <dbReference type="ARBA" id="ARBA00022630"/>
    </source>
</evidence>
<evidence type="ECO:0000259" key="4">
    <source>
        <dbReference type="Pfam" id="PF00881"/>
    </source>
</evidence>
<dbReference type="PANTHER" id="PTHR23026:SF90">
    <property type="entry name" value="IODOTYROSINE DEIODINASE 1"/>
    <property type="match status" value="1"/>
</dbReference>
<evidence type="ECO:0000313" key="6">
    <source>
        <dbReference type="Proteomes" id="UP001597131"/>
    </source>
</evidence>
<proteinExistence type="predicted"/>
<dbReference type="Proteomes" id="UP001597131">
    <property type="component" value="Unassembled WGS sequence"/>
</dbReference>
<dbReference type="Pfam" id="PF00881">
    <property type="entry name" value="Nitroreductase"/>
    <property type="match status" value="1"/>
</dbReference>
<evidence type="ECO:0000313" key="5">
    <source>
        <dbReference type="EMBL" id="MFD1095617.1"/>
    </source>
</evidence>
<keyword evidence="3" id="KW-0560">Oxidoreductase</keyword>
<accession>A0ABW3NS18</accession>
<dbReference type="EMBL" id="JBHTLI010000001">
    <property type="protein sequence ID" value="MFD1095617.1"/>
    <property type="molecule type" value="Genomic_DNA"/>
</dbReference>
<comment type="caution">
    <text evidence="5">The sequence shown here is derived from an EMBL/GenBank/DDBJ whole genome shotgun (WGS) entry which is preliminary data.</text>
</comment>
<name>A0ABW3NS18_9FLAO</name>
<gene>
    <name evidence="5" type="ORF">ACFQ3Q_07655</name>
</gene>
<keyword evidence="2" id="KW-0288">FMN</keyword>
<organism evidence="5 6">
    <name type="scientific">Salegentibacter chungangensis</name>
    <dbReference type="NCBI Taxonomy" id="1335724"/>
    <lineage>
        <taxon>Bacteria</taxon>
        <taxon>Pseudomonadati</taxon>
        <taxon>Bacteroidota</taxon>
        <taxon>Flavobacteriia</taxon>
        <taxon>Flavobacteriales</taxon>
        <taxon>Flavobacteriaceae</taxon>
        <taxon>Salegentibacter</taxon>
    </lineage>
</organism>
<dbReference type="InterPro" id="IPR000415">
    <property type="entry name" value="Nitroreductase-like"/>
</dbReference>
<feature type="domain" description="Nitroreductase" evidence="4">
    <location>
        <begin position="38"/>
        <end position="205"/>
    </location>
</feature>
<dbReference type="InterPro" id="IPR029479">
    <property type="entry name" value="Nitroreductase"/>
</dbReference>
<sequence length="228" mass="25941">MKKEILINGFTHIAYGAESYEAAEMLDRSREFYRFMDKRRSVREFSDKPVAKEVIENIIRTAGTAPSGAHKQPWTFCAVSSAELKAKIREAAEKEEKENYENRMSERWKEDLKIFGTDENKAFLETAPWLIVVCKKAYDLGPDGEKQNNYYVNESVGIACGMLIAAIHNAGLVTLTHTPSPMNFLTEVLERPKNERAFLLLPVGYPSKEAYVPKMGRKGLGEISEFYE</sequence>
<protein>
    <submittedName>
        <fullName evidence="5">Nitroreductase family protein</fullName>
    </submittedName>
</protein>
<keyword evidence="6" id="KW-1185">Reference proteome</keyword>
<dbReference type="CDD" id="cd02144">
    <property type="entry name" value="iodotyrosine_dehalogenase"/>
    <property type="match status" value="1"/>
</dbReference>